<accession>A0A9N9DHG1</accession>
<keyword evidence="2" id="KW-1185">Reference proteome</keyword>
<dbReference type="AlphaFoldDB" id="A0A9N9DHG1"/>
<dbReference type="EMBL" id="CAJVPZ010012027">
    <property type="protein sequence ID" value="CAG8635864.1"/>
    <property type="molecule type" value="Genomic_DNA"/>
</dbReference>
<evidence type="ECO:0000313" key="1">
    <source>
        <dbReference type="EMBL" id="CAG8635864.1"/>
    </source>
</evidence>
<organism evidence="1 2">
    <name type="scientific">Racocetra fulgida</name>
    <dbReference type="NCBI Taxonomy" id="60492"/>
    <lineage>
        <taxon>Eukaryota</taxon>
        <taxon>Fungi</taxon>
        <taxon>Fungi incertae sedis</taxon>
        <taxon>Mucoromycota</taxon>
        <taxon>Glomeromycotina</taxon>
        <taxon>Glomeromycetes</taxon>
        <taxon>Diversisporales</taxon>
        <taxon>Gigasporaceae</taxon>
        <taxon>Racocetra</taxon>
    </lineage>
</organism>
<sequence length="104" mass="12201">LAYLRGYVMLYPNYKDSISFTTNYAEYGVHFHFKGEEKNQWLLPLMKEDILLEGLPDGHLPNFEDLPTMDLWGYLVSPSELIQPNHRVDNTKSSIDNNKNDFIY</sequence>
<reference evidence="1" key="1">
    <citation type="submission" date="2021-06" db="EMBL/GenBank/DDBJ databases">
        <authorList>
            <person name="Kallberg Y."/>
            <person name="Tangrot J."/>
            <person name="Rosling A."/>
        </authorList>
    </citation>
    <scope>NUCLEOTIDE SEQUENCE</scope>
    <source>
        <strain evidence="1">IN212</strain>
    </source>
</reference>
<dbReference type="Proteomes" id="UP000789396">
    <property type="component" value="Unassembled WGS sequence"/>
</dbReference>
<feature type="non-terminal residue" evidence="1">
    <location>
        <position position="104"/>
    </location>
</feature>
<dbReference type="OrthoDB" id="2020070at2759"/>
<evidence type="ECO:0000313" key="2">
    <source>
        <dbReference type="Proteomes" id="UP000789396"/>
    </source>
</evidence>
<proteinExistence type="predicted"/>
<name>A0A9N9DHG1_9GLOM</name>
<comment type="caution">
    <text evidence="1">The sequence shown here is derived from an EMBL/GenBank/DDBJ whole genome shotgun (WGS) entry which is preliminary data.</text>
</comment>
<protein>
    <submittedName>
        <fullName evidence="1">13907_t:CDS:1</fullName>
    </submittedName>
</protein>
<gene>
    <name evidence="1" type="ORF">RFULGI_LOCUS7898</name>
</gene>